<proteinExistence type="inferred from homology"/>
<evidence type="ECO:0000313" key="7">
    <source>
        <dbReference type="Proteomes" id="UP000186895"/>
    </source>
</evidence>
<dbReference type="PANTHER" id="PTHR43364:SF17">
    <property type="entry name" value="ALDO KETO REDUCTASE"/>
    <property type="match status" value="1"/>
</dbReference>
<accession>A0A1N6VWI7</accession>
<dbReference type="PRINTS" id="PR00069">
    <property type="entry name" value="ALDKETRDTASE"/>
</dbReference>
<dbReference type="NCBIfam" id="NF007912">
    <property type="entry name" value="PRK10625.1"/>
    <property type="match status" value="1"/>
</dbReference>
<dbReference type="InterPro" id="IPR036812">
    <property type="entry name" value="NAD(P)_OxRdtase_dom_sf"/>
</dbReference>
<dbReference type="InterPro" id="IPR050523">
    <property type="entry name" value="AKR_Detox_Biosynth"/>
</dbReference>
<evidence type="ECO:0000256" key="2">
    <source>
        <dbReference type="ARBA" id="ARBA00023002"/>
    </source>
</evidence>
<name>A0A1N6VWI7_9GAMM</name>
<keyword evidence="7" id="KW-1185">Reference proteome</keyword>
<dbReference type="eggNOG" id="COG0667">
    <property type="taxonomic scope" value="Bacteria"/>
</dbReference>
<comment type="similarity">
    <text evidence="3">Belongs to the aldo/keto reductase family. Aldo/keto reductase 2 subfamily.</text>
</comment>
<gene>
    <name evidence="6" type="ORF">SAMN05421647_109164</name>
</gene>
<dbReference type="PANTHER" id="PTHR43364">
    <property type="entry name" value="NADH-SPECIFIC METHYLGLYOXAL REDUCTASE-RELATED"/>
    <property type="match status" value="1"/>
</dbReference>
<dbReference type="InterPro" id="IPR023210">
    <property type="entry name" value="NADP_OxRdtase_dom"/>
</dbReference>
<evidence type="ECO:0000256" key="4">
    <source>
        <dbReference type="ARBA" id="ARBA00070119"/>
    </source>
</evidence>
<protein>
    <recommendedName>
        <fullName evidence="4">Protein tas</fullName>
    </recommendedName>
</protein>
<evidence type="ECO:0000256" key="3">
    <source>
        <dbReference type="ARBA" id="ARBA00038157"/>
    </source>
</evidence>
<dbReference type="GO" id="GO:0016491">
    <property type="term" value="F:oxidoreductase activity"/>
    <property type="evidence" value="ECO:0007669"/>
    <property type="project" value="UniProtKB-KW"/>
</dbReference>
<keyword evidence="2" id="KW-0560">Oxidoreductase</keyword>
<dbReference type="Proteomes" id="UP000186895">
    <property type="component" value="Unassembled WGS sequence"/>
</dbReference>
<dbReference type="SUPFAM" id="SSF51430">
    <property type="entry name" value="NAD(P)-linked oxidoreductase"/>
    <property type="match status" value="1"/>
</dbReference>
<dbReference type="AlphaFoldDB" id="A0A1N6VWI7"/>
<reference evidence="6 7" key="1">
    <citation type="submission" date="2017-01" db="EMBL/GenBank/DDBJ databases">
        <authorList>
            <person name="Mah S.A."/>
            <person name="Swanson W.J."/>
            <person name="Moy G.W."/>
            <person name="Vacquier V.D."/>
        </authorList>
    </citation>
    <scope>NUCLEOTIDE SEQUENCE [LARGE SCALE GENOMIC DNA]</scope>
    <source>
        <strain evidence="6 7">DSM 7027</strain>
    </source>
</reference>
<evidence type="ECO:0000256" key="1">
    <source>
        <dbReference type="ARBA" id="ARBA00022857"/>
    </source>
</evidence>
<dbReference type="EMBL" id="FTMN01000009">
    <property type="protein sequence ID" value="SIQ82135.1"/>
    <property type="molecule type" value="Genomic_DNA"/>
</dbReference>
<dbReference type="CDD" id="cd19094">
    <property type="entry name" value="AKR_Tas-like"/>
    <property type="match status" value="1"/>
</dbReference>
<dbReference type="FunFam" id="3.20.20.100:FF:000005">
    <property type="entry name" value="NADP(H)-dependent aldo-keto reductase"/>
    <property type="match status" value="1"/>
</dbReference>
<dbReference type="STRING" id="49186.SAMN05421647_109164"/>
<sequence length="345" mass="38234">MDYLTLGRSDLKVSRIALGTMTFGRQNSEAEAFEQLDYALERGVNLIDAAEMYPVPTAPEYQGRTEAYIGNWMHQRGNRDKVILATKATGPGDMVSYLRPNIRHDAANLRQAVEGSLKRLQTDYIDLYQLHWPDRSTNYFGQLGYQHNPDSQGTPLAETLAVLGELVAEGKIRHIGLSNETPWGTMKFLQLAEQLGLPRILSVQNPYSLLNRSAEVGLAEVMLREDVGLLAYSPLGFGVLSGKYAAGARPEGSRLALFPEYRRYLTEQGLAATECYLHLAAEHGLNPAQMALAYVNSRPFLGSNIIGATNLEQLKTNIDSVDVSLSPELLAKIEEVHQRYPNPCP</sequence>
<dbReference type="InterPro" id="IPR020471">
    <property type="entry name" value="AKR"/>
</dbReference>
<feature type="domain" description="NADP-dependent oxidoreductase" evidence="5">
    <location>
        <begin position="15"/>
        <end position="336"/>
    </location>
</feature>
<organism evidence="6 7">
    <name type="scientific">Marinobacterium stanieri</name>
    <dbReference type="NCBI Taxonomy" id="49186"/>
    <lineage>
        <taxon>Bacteria</taxon>
        <taxon>Pseudomonadati</taxon>
        <taxon>Pseudomonadota</taxon>
        <taxon>Gammaproteobacteria</taxon>
        <taxon>Oceanospirillales</taxon>
        <taxon>Oceanospirillaceae</taxon>
        <taxon>Marinobacterium</taxon>
    </lineage>
</organism>
<evidence type="ECO:0000259" key="5">
    <source>
        <dbReference type="Pfam" id="PF00248"/>
    </source>
</evidence>
<keyword evidence="1" id="KW-0521">NADP</keyword>
<dbReference type="Gene3D" id="3.20.20.100">
    <property type="entry name" value="NADP-dependent oxidoreductase domain"/>
    <property type="match status" value="1"/>
</dbReference>
<dbReference type="Pfam" id="PF00248">
    <property type="entry name" value="Aldo_ket_red"/>
    <property type="match status" value="1"/>
</dbReference>
<dbReference type="RefSeq" id="WP_010321574.1">
    <property type="nucleotide sequence ID" value="NZ_FTMN01000009.1"/>
</dbReference>
<evidence type="ECO:0000313" key="6">
    <source>
        <dbReference type="EMBL" id="SIQ82135.1"/>
    </source>
</evidence>